<keyword evidence="3 8" id="KW-0175">Coiled coil</keyword>
<dbReference type="GO" id="GO:0031514">
    <property type="term" value="C:motile cilium"/>
    <property type="evidence" value="ECO:0007669"/>
    <property type="project" value="UniProtKB-SubCell"/>
</dbReference>
<evidence type="ECO:0000256" key="7">
    <source>
        <dbReference type="ARBA" id="ARBA00034142"/>
    </source>
</evidence>
<accession>A0ABD3MGA7</accession>
<evidence type="ECO:0000256" key="6">
    <source>
        <dbReference type="ARBA" id="ARBA00034116"/>
    </source>
</evidence>
<gene>
    <name evidence="11" type="ORF">ACHAWU_010095</name>
</gene>
<keyword evidence="4" id="KW-0969">Cilium</keyword>
<evidence type="ECO:0000256" key="5">
    <source>
        <dbReference type="ARBA" id="ARBA00023273"/>
    </source>
</evidence>
<dbReference type="Pfam" id="PF13868">
    <property type="entry name" value="TPH"/>
    <property type="match status" value="1"/>
</dbReference>
<dbReference type="InterPro" id="IPR033253">
    <property type="entry name" value="CFAP45"/>
</dbReference>
<dbReference type="InterPro" id="IPR043597">
    <property type="entry name" value="TPH_dom"/>
</dbReference>
<protein>
    <recommendedName>
        <fullName evidence="7">Cilia- and flagella-associated protein 45</fullName>
    </recommendedName>
</protein>
<dbReference type="AlphaFoldDB" id="A0ABD3MGA7"/>
<evidence type="ECO:0000256" key="4">
    <source>
        <dbReference type="ARBA" id="ARBA00023069"/>
    </source>
</evidence>
<keyword evidence="12" id="KW-1185">Reference proteome</keyword>
<feature type="compositionally biased region" description="Basic residues" evidence="9">
    <location>
        <begin position="12"/>
        <end position="21"/>
    </location>
</feature>
<name>A0ABD3MGA7_9STRA</name>
<proteinExistence type="inferred from homology"/>
<dbReference type="PANTHER" id="PTHR15504:SF0">
    <property type="entry name" value="CILIA- AND FLAGELLA-ASSOCIATED PROTEIN 45"/>
    <property type="match status" value="1"/>
</dbReference>
<keyword evidence="5" id="KW-0966">Cell projection</keyword>
<dbReference type="PANTHER" id="PTHR15504">
    <property type="entry name" value="NASOPHARYNGEAL EPITHELIUM SPECIFIC PROTEIN 1"/>
    <property type="match status" value="1"/>
</dbReference>
<evidence type="ECO:0000313" key="12">
    <source>
        <dbReference type="Proteomes" id="UP001530293"/>
    </source>
</evidence>
<evidence type="ECO:0000256" key="2">
    <source>
        <dbReference type="ARBA" id="ARBA00022846"/>
    </source>
</evidence>
<organism evidence="11 12">
    <name type="scientific">Discostella pseudostelligera</name>
    <dbReference type="NCBI Taxonomy" id="259834"/>
    <lineage>
        <taxon>Eukaryota</taxon>
        <taxon>Sar</taxon>
        <taxon>Stramenopiles</taxon>
        <taxon>Ochrophyta</taxon>
        <taxon>Bacillariophyta</taxon>
        <taxon>Coscinodiscophyceae</taxon>
        <taxon>Thalassiosirophycidae</taxon>
        <taxon>Stephanodiscales</taxon>
        <taxon>Stephanodiscaceae</taxon>
        <taxon>Discostella</taxon>
    </lineage>
</organism>
<dbReference type="EMBL" id="JALLBG020000144">
    <property type="protein sequence ID" value="KAL3761918.1"/>
    <property type="molecule type" value="Genomic_DNA"/>
</dbReference>
<comment type="caution">
    <text evidence="11">The sequence shown here is derived from an EMBL/GenBank/DDBJ whole genome shotgun (WGS) entry which is preliminary data.</text>
</comment>
<evidence type="ECO:0000313" key="11">
    <source>
        <dbReference type="EMBL" id="KAL3761918.1"/>
    </source>
</evidence>
<feature type="region of interest" description="Disordered" evidence="9">
    <location>
        <begin position="78"/>
        <end position="97"/>
    </location>
</feature>
<evidence type="ECO:0000256" key="1">
    <source>
        <dbReference type="ARBA" id="ARBA00004230"/>
    </source>
</evidence>
<evidence type="ECO:0000259" key="10">
    <source>
        <dbReference type="Pfam" id="PF13868"/>
    </source>
</evidence>
<feature type="domain" description="Trichohyalin-plectin-homology" evidence="10">
    <location>
        <begin position="137"/>
        <end position="479"/>
    </location>
</feature>
<evidence type="ECO:0000256" key="9">
    <source>
        <dbReference type="SAM" id="MobiDB-lite"/>
    </source>
</evidence>
<comment type="subcellular location">
    <subcellularLocation>
        <location evidence="1">Cell projection</location>
        <location evidence="1">Cilium</location>
        <location evidence="1">Flagellum</location>
    </subcellularLocation>
</comment>
<reference evidence="11 12" key="1">
    <citation type="submission" date="2024-10" db="EMBL/GenBank/DDBJ databases">
        <title>Updated reference genomes for cyclostephanoid diatoms.</title>
        <authorList>
            <person name="Roberts W.R."/>
            <person name="Alverson A.J."/>
        </authorList>
    </citation>
    <scope>NUCLEOTIDE SEQUENCE [LARGE SCALE GENOMIC DNA]</scope>
    <source>
        <strain evidence="11 12">AJA232-27</strain>
    </source>
</reference>
<feature type="compositionally biased region" description="Basic and acidic residues" evidence="9">
    <location>
        <begin position="78"/>
        <end position="88"/>
    </location>
</feature>
<dbReference type="Proteomes" id="UP001530293">
    <property type="component" value="Unassembled WGS sequence"/>
</dbReference>
<sequence>MASDCSSAKSNRSTKYRRVARKSGVDESLFGNKGAPSDGRAKARETNGKNSSISLTELQRIKDFAAASSSLLQQQIKDDDARDHEKQQLTHSDTANARKEYMRQLELKEIEEQTQTMSQYEQAKLDRIRKQAHEKLVEDHDIVKLLKTCSERATAFAIRDQQLKDKVERNKKEQEYEQRMVLAMEIDRLREIEAREAEEERKMKKMIDGRMIIEEQIEKRHDARLLVEEARDQENREILERIELYRAQDEQKAREKRDNAFKVRIEIIHANEEHVAAQRERKLIEKREDEMMIAMQIEQDEKVREREEKHAEAQRQKQAIHKKLLTEQKRAVDRRSEMDELRERRAVEDAERKFRQRQLMEAQKKKSEVKALDMARIQQQQERYQQQKLVMEQKREEYENAIKHSRAMAERERAEGEYVRRKNIELINNLKEQIEENAKTRMALEKEKIQEGSVIKQQLANERAKLEAVREKMLNEMKTRGIDSKYFGEIASLDIDRLFMK</sequence>
<feature type="compositionally biased region" description="Polar residues" evidence="9">
    <location>
        <begin position="1"/>
        <end position="11"/>
    </location>
</feature>
<evidence type="ECO:0000256" key="8">
    <source>
        <dbReference type="SAM" id="Coils"/>
    </source>
</evidence>
<comment type="similarity">
    <text evidence="6">Belongs to the CFAP45 family.</text>
</comment>
<feature type="coiled-coil region" evidence="8">
    <location>
        <begin position="374"/>
        <end position="476"/>
    </location>
</feature>
<feature type="region of interest" description="Disordered" evidence="9">
    <location>
        <begin position="1"/>
        <end position="54"/>
    </location>
</feature>
<evidence type="ECO:0000256" key="3">
    <source>
        <dbReference type="ARBA" id="ARBA00023054"/>
    </source>
</evidence>
<keyword evidence="2" id="KW-0282">Flagellum</keyword>
<feature type="coiled-coil region" evidence="8">
    <location>
        <begin position="182"/>
        <end position="233"/>
    </location>
</feature>